<dbReference type="Gene3D" id="1.25.40.20">
    <property type="entry name" value="Ankyrin repeat-containing domain"/>
    <property type="match status" value="2"/>
</dbReference>
<feature type="repeat" description="ANK" evidence="3">
    <location>
        <begin position="383"/>
        <end position="415"/>
    </location>
</feature>
<proteinExistence type="predicted"/>
<name>A0ABR3TQ60_9PEZI</name>
<evidence type="ECO:0008006" key="6">
    <source>
        <dbReference type="Google" id="ProtNLM"/>
    </source>
</evidence>
<dbReference type="SUPFAM" id="SSF48403">
    <property type="entry name" value="Ankyrin repeat"/>
    <property type="match status" value="1"/>
</dbReference>
<dbReference type="InterPro" id="IPR002110">
    <property type="entry name" value="Ankyrin_rpt"/>
</dbReference>
<dbReference type="PROSITE" id="PS50088">
    <property type="entry name" value="ANK_REPEAT"/>
    <property type="match status" value="4"/>
</dbReference>
<feature type="repeat" description="ANK" evidence="3">
    <location>
        <begin position="178"/>
        <end position="210"/>
    </location>
</feature>
<gene>
    <name evidence="4" type="ORF">SLS58_005733</name>
</gene>
<keyword evidence="5" id="KW-1185">Reference proteome</keyword>
<dbReference type="Pfam" id="PF12796">
    <property type="entry name" value="Ank_2"/>
    <property type="match status" value="2"/>
</dbReference>
<evidence type="ECO:0000313" key="5">
    <source>
        <dbReference type="Proteomes" id="UP001521184"/>
    </source>
</evidence>
<dbReference type="PANTHER" id="PTHR24126:SF14">
    <property type="entry name" value="ANK_REP_REGION DOMAIN-CONTAINING PROTEIN"/>
    <property type="match status" value="1"/>
</dbReference>
<keyword evidence="1" id="KW-0677">Repeat</keyword>
<protein>
    <recommendedName>
        <fullName evidence="6">Ankyrin</fullName>
    </recommendedName>
</protein>
<accession>A0ABR3TQ60</accession>
<evidence type="ECO:0000313" key="4">
    <source>
        <dbReference type="EMBL" id="KAL1641898.1"/>
    </source>
</evidence>
<organism evidence="4 5">
    <name type="scientific">Diplodia intermedia</name>
    <dbReference type="NCBI Taxonomy" id="856260"/>
    <lineage>
        <taxon>Eukaryota</taxon>
        <taxon>Fungi</taxon>
        <taxon>Dikarya</taxon>
        <taxon>Ascomycota</taxon>
        <taxon>Pezizomycotina</taxon>
        <taxon>Dothideomycetes</taxon>
        <taxon>Dothideomycetes incertae sedis</taxon>
        <taxon>Botryosphaeriales</taxon>
        <taxon>Botryosphaeriaceae</taxon>
        <taxon>Diplodia</taxon>
    </lineage>
</organism>
<evidence type="ECO:0000256" key="1">
    <source>
        <dbReference type="ARBA" id="ARBA00022737"/>
    </source>
</evidence>
<feature type="repeat" description="ANK" evidence="3">
    <location>
        <begin position="145"/>
        <end position="177"/>
    </location>
</feature>
<feature type="repeat" description="ANK" evidence="3">
    <location>
        <begin position="350"/>
        <end position="382"/>
    </location>
</feature>
<evidence type="ECO:0000256" key="2">
    <source>
        <dbReference type="ARBA" id="ARBA00023043"/>
    </source>
</evidence>
<dbReference type="PANTHER" id="PTHR24126">
    <property type="entry name" value="ANKYRIN REPEAT, PH AND SEC7 DOMAIN CONTAINING PROTEIN SECG-RELATED"/>
    <property type="match status" value="1"/>
</dbReference>
<keyword evidence="2 3" id="KW-0040">ANK repeat</keyword>
<dbReference type="Proteomes" id="UP001521184">
    <property type="component" value="Unassembled WGS sequence"/>
</dbReference>
<reference evidence="4 5" key="1">
    <citation type="journal article" date="2023" name="Plant Dis.">
        <title>First Report of Diplodia intermedia Causing Canker and Dieback Diseases on Apple Trees in Canada.</title>
        <authorList>
            <person name="Ellouze W."/>
            <person name="Ilyukhin E."/>
            <person name="Sulman M."/>
            <person name="Ali S."/>
        </authorList>
    </citation>
    <scope>NUCLEOTIDE SEQUENCE [LARGE SCALE GENOMIC DNA]</scope>
    <source>
        <strain evidence="4 5">M45-28</strain>
    </source>
</reference>
<dbReference type="EMBL" id="JAKEKT020000036">
    <property type="protein sequence ID" value="KAL1641898.1"/>
    <property type="molecule type" value="Genomic_DNA"/>
</dbReference>
<evidence type="ECO:0000256" key="3">
    <source>
        <dbReference type="PROSITE-ProRule" id="PRU00023"/>
    </source>
</evidence>
<sequence>MVKYLLEHDFPVDGRLCEKSSYPGYTPLLIALRNENEGLFKLALKHMSHPRFLIEDYLVFAACLQVLLEYIQEHTKHGTFQVAHDGVMDTAAVDQASPVEISHKLDLEVLRSTSIVDMQLRTTDLLWLDKESSSDSQGSDLEDIEGLTALHLAVGFKDEKSTKLLLQYGANVDALDSSCKTPLHYAAKITSSDLTSLLIQHGAWVDARDDYLRTPAFVATATENVEVLHTLCEYGANLSLRDLGGQNIMSYACLSSAETLAAILSKGHRSTLNQCGSFELLEVALINSNPGVKSLALNSTLAFDHIGGLSHISLDDIIKEEKPSTLRKLIRRTSPSSVPFPTLEQAKRADTASALHVAVAANKPEMLEILLQYGADIEYHEEYEGTPLVTACTAGRFSLVKLLVRRGATISYQKDGTVWDGVGAAKRFPKLAAWLLCGRFTGQKTLNDTAIPSTRDQACGLWSGIDEVEVPLEGELKRRTGESMLEHCVRLNEFRMSRGGTVWRGLP</sequence>
<dbReference type="PROSITE" id="PS50297">
    <property type="entry name" value="ANK_REP_REGION"/>
    <property type="match status" value="3"/>
</dbReference>
<dbReference type="SMART" id="SM00248">
    <property type="entry name" value="ANK"/>
    <property type="match status" value="6"/>
</dbReference>
<comment type="caution">
    <text evidence="4">The sequence shown here is derived from an EMBL/GenBank/DDBJ whole genome shotgun (WGS) entry which is preliminary data.</text>
</comment>
<dbReference type="InterPro" id="IPR036770">
    <property type="entry name" value="Ankyrin_rpt-contain_sf"/>
</dbReference>